<dbReference type="PANTHER" id="PTHR42776">
    <property type="entry name" value="SERINE PEPTIDASE S9 FAMILY MEMBER"/>
    <property type="match status" value="1"/>
</dbReference>
<dbReference type="Pfam" id="PF00326">
    <property type="entry name" value="Peptidase_S9"/>
    <property type="match status" value="1"/>
</dbReference>
<evidence type="ECO:0000256" key="6">
    <source>
        <dbReference type="ARBA" id="ARBA00022490"/>
    </source>
</evidence>
<comment type="caution">
    <text evidence="10">The sequence shown here is derived from an EMBL/GenBank/DDBJ whole genome shotgun (WGS) entry which is preliminary data.</text>
</comment>
<dbReference type="SUPFAM" id="SSF53474">
    <property type="entry name" value="alpha/beta-Hydrolases"/>
    <property type="match status" value="1"/>
</dbReference>
<evidence type="ECO:0000313" key="10">
    <source>
        <dbReference type="EMBL" id="KAG8224058.1"/>
    </source>
</evidence>
<reference evidence="10" key="2">
    <citation type="submission" date="2017-10" db="EMBL/GenBank/DDBJ databases">
        <title>Ladona fulva Genome sequencing and assembly.</title>
        <authorList>
            <person name="Murali S."/>
            <person name="Richards S."/>
            <person name="Bandaranaike D."/>
            <person name="Bellair M."/>
            <person name="Blankenburg K."/>
            <person name="Chao H."/>
            <person name="Dinh H."/>
            <person name="Doddapaneni H."/>
            <person name="Dugan-Rocha S."/>
            <person name="Elkadiri S."/>
            <person name="Gnanaolivu R."/>
            <person name="Hernandez B."/>
            <person name="Skinner E."/>
            <person name="Javaid M."/>
            <person name="Lee S."/>
            <person name="Li M."/>
            <person name="Ming W."/>
            <person name="Munidasa M."/>
            <person name="Muniz J."/>
            <person name="Nguyen L."/>
            <person name="Hughes D."/>
            <person name="Osuji N."/>
            <person name="Pu L.-L."/>
            <person name="Puazo M."/>
            <person name="Qu C."/>
            <person name="Quiroz J."/>
            <person name="Raj R."/>
            <person name="Weissenberger G."/>
            <person name="Xin Y."/>
            <person name="Zou X."/>
            <person name="Han Y."/>
            <person name="Worley K."/>
            <person name="Muzny D."/>
            <person name="Gibbs R."/>
        </authorList>
    </citation>
    <scope>NUCLEOTIDE SEQUENCE</scope>
    <source>
        <strain evidence="10">Sampled in the wild</strain>
    </source>
</reference>
<comment type="subcellular location">
    <subcellularLocation>
        <location evidence="2">Cytoplasm</location>
    </subcellularLocation>
</comment>
<dbReference type="InterPro" id="IPR045550">
    <property type="entry name" value="AARE_N"/>
</dbReference>
<dbReference type="GO" id="GO:0005737">
    <property type="term" value="C:cytoplasm"/>
    <property type="evidence" value="ECO:0007669"/>
    <property type="project" value="UniProtKB-SubCell"/>
</dbReference>
<comment type="catalytic activity">
    <reaction evidence="1">
        <text>Cleavage of an N-acetyl or N-formyl amino acid from the N-terminus of a polypeptide.</text>
        <dbReference type="EC" id="3.4.19.1"/>
    </reaction>
</comment>
<dbReference type="GO" id="GO:0004252">
    <property type="term" value="F:serine-type endopeptidase activity"/>
    <property type="evidence" value="ECO:0007669"/>
    <property type="project" value="TreeGrafter"/>
</dbReference>
<comment type="subunit">
    <text evidence="4">Homotetramer.</text>
</comment>
<dbReference type="GO" id="GO:0006508">
    <property type="term" value="P:proteolysis"/>
    <property type="evidence" value="ECO:0007669"/>
    <property type="project" value="InterPro"/>
</dbReference>
<dbReference type="AlphaFoldDB" id="A0A8K0NW89"/>
<keyword evidence="7" id="KW-0378">Hydrolase</keyword>
<organism evidence="10 11">
    <name type="scientific">Ladona fulva</name>
    <name type="common">Scarce chaser dragonfly</name>
    <name type="synonym">Libellula fulva</name>
    <dbReference type="NCBI Taxonomy" id="123851"/>
    <lineage>
        <taxon>Eukaryota</taxon>
        <taxon>Metazoa</taxon>
        <taxon>Ecdysozoa</taxon>
        <taxon>Arthropoda</taxon>
        <taxon>Hexapoda</taxon>
        <taxon>Insecta</taxon>
        <taxon>Pterygota</taxon>
        <taxon>Palaeoptera</taxon>
        <taxon>Odonata</taxon>
        <taxon>Epiprocta</taxon>
        <taxon>Anisoptera</taxon>
        <taxon>Libelluloidea</taxon>
        <taxon>Libellulidae</taxon>
        <taxon>Ladona</taxon>
    </lineage>
</organism>
<dbReference type="Gene3D" id="3.40.50.1820">
    <property type="entry name" value="alpha/beta hydrolase"/>
    <property type="match status" value="1"/>
</dbReference>
<keyword evidence="11" id="KW-1185">Reference proteome</keyword>
<evidence type="ECO:0000256" key="3">
    <source>
        <dbReference type="ARBA" id="ARBA00010040"/>
    </source>
</evidence>
<evidence type="ECO:0000256" key="2">
    <source>
        <dbReference type="ARBA" id="ARBA00004496"/>
    </source>
</evidence>
<protein>
    <recommendedName>
        <fullName evidence="5">acylaminoacyl-peptidase</fullName>
        <ecNumber evidence="5">3.4.19.1</ecNumber>
    </recommendedName>
</protein>
<reference evidence="10" key="1">
    <citation type="submission" date="2013-04" db="EMBL/GenBank/DDBJ databases">
        <authorList>
            <person name="Qu J."/>
            <person name="Murali S.C."/>
            <person name="Bandaranaike D."/>
            <person name="Bellair M."/>
            <person name="Blankenburg K."/>
            <person name="Chao H."/>
            <person name="Dinh H."/>
            <person name="Doddapaneni H."/>
            <person name="Downs B."/>
            <person name="Dugan-Rocha S."/>
            <person name="Elkadiri S."/>
            <person name="Gnanaolivu R.D."/>
            <person name="Hernandez B."/>
            <person name="Javaid M."/>
            <person name="Jayaseelan J.C."/>
            <person name="Lee S."/>
            <person name="Li M."/>
            <person name="Ming W."/>
            <person name="Munidasa M."/>
            <person name="Muniz J."/>
            <person name="Nguyen L."/>
            <person name="Ongeri F."/>
            <person name="Osuji N."/>
            <person name="Pu L.-L."/>
            <person name="Puazo M."/>
            <person name="Qu C."/>
            <person name="Quiroz J."/>
            <person name="Raj R."/>
            <person name="Weissenberger G."/>
            <person name="Xin Y."/>
            <person name="Zou X."/>
            <person name="Han Y."/>
            <person name="Richards S."/>
            <person name="Worley K."/>
            <person name="Muzny D."/>
            <person name="Gibbs R."/>
        </authorList>
    </citation>
    <scope>NUCLEOTIDE SEQUENCE</scope>
    <source>
        <strain evidence="10">Sampled in the wild</strain>
    </source>
</reference>
<dbReference type="Pfam" id="PF19283">
    <property type="entry name" value="APEH_N"/>
    <property type="match status" value="1"/>
</dbReference>
<sequence>MNAWIEKVVNVYRKAAQYPAALKAKICKKDGSFIVIVSDWSQRNLERGKMTNFRRVHLLDKDTLNLIQNLPPVDVTNEICSRVSESEKWQAVFRDASADGSKTESSKKIFLEVWKHGQLWKNLDLSALNVHGEVYADGTFGCIEWSPCERRVLYIAEKKRPKAAPFYSVKPIPEKPTEENDDNKPVQGSEYDFIEDWGEQLTGKSQPVLAVYDVEKDAPVIWEEGLPEGYCPGQATWIPNLQPVLGTASGDMDVEEDAEGVVGIAWKSEPRRLGLIFCTNREGILFHANSAGKIRVLRGLSGGISPRSPRFSPDGSQLVWLERLSGGTHDGSMRLMHCAWPPPFDGPIEGEVLIDFDTRNLSDGNEKFRGIFCQALPRRLFTKDNLHLILNSQQETSMHPYLVDIEKKTVERIAITLNGKELEFERSSLVVLDVVDDLIVCRHSRLGKPHSLLVARLDGRVASAISSPSVPEDIIKLHTEIFHLTGNESEDPFTAIYYGPTDVKQLPLIVMPHGGPHSSFACEYSATTTMFGLLGFGMLMVNYRGSTGEWEQTLKTLPGKIGKVDVEDVRKATSEALKALPFLNPADIYLFGGSHGGYLVTLLSGLYPNDYRAVVTRNPVIDVASMCTSSDIPDWCTVESGVGEWHGDGKQSIHGDLEALSHMRKISPLVHASAVKAPTMIMIGKKDFRVPPAQGLLYYRCLKSCGVKTRLLVYDDCHSLSKVPNELDNLINAALWFIEHHLSGNVKS</sequence>
<evidence type="ECO:0000256" key="1">
    <source>
        <dbReference type="ARBA" id="ARBA00000721"/>
    </source>
</evidence>
<evidence type="ECO:0000256" key="4">
    <source>
        <dbReference type="ARBA" id="ARBA00011881"/>
    </source>
</evidence>
<feature type="domain" description="Acylamino-acid-releasing enzyme N-terminal" evidence="9">
    <location>
        <begin position="35"/>
        <end position="416"/>
    </location>
</feature>
<gene>
    <name evidence="10" type="ORF">J437_LFUL001135</name>
</gene>
<name>A0A8K0NW89_LADFU</name>
<dbReference type="OrthoDB" id="416344at2759"/>
<evidence type="ECO:0000313" key="11">
    <source>
        <dbReference type="Proteomes" id="UP000792457"/>
    </source>
</evidence>
<evidence type="ECO:0000256" key="7">
    <source>
        <dbReference type="ARBA" id="ARBA00022801"/>
    </source>
</evidence>
<accession>A0A8K0NW89</accession>
<dbReference type="InterPro" id="IPR001375">
    <property type="entry name" value="Peptidase_S9_cat"/>
</dbReference>
<evidence type="ECO:0000259" key="8">
    <source>
        <dbReference type="Pfam" id="PF00326"/>
    </source>
</evidence>
<feature type="domain" description="Peptidase S9 prolyl oligopeptidase catalytic" evidence="8">
    <location>
        <begin position="524"/>
        <end position="742"/>
    </location>
</feature>
<comment type="similarity">
    <text evidence="3">Belongs to the peptidase S9C family.</text>
</comment>
<dbReference type="EC" id="3.4.19.1" evidence="5"/>
<dbReference type="GO" id="GO:0008242">
    <property type="term" value="F:omega peptidase activity"/>
    <property type="evidence" value="ECO:0007669"/>
    <property type="project" value="UniProtKB-EC"/>
</dbReference>
<dbReference type="EMBL" id="KZ308183">
    <property type="protein sequence ID" value="KAG8224058.1"/>
    <property type="molecule type" value="Genomic_DNA"/>
</dbReference>
<evidence type="ECO:0000259" key="9">
    <source>
        <dbReference type="Pfam" id="PF19283"/>
    </source>
</evidence>
<dbReference type="PANTHER" id="PTHR42776:SF4">
    <property type="entry name" value="ACYLAMINO-ACID-RELEASING ENZYME"/>
    <property type="match status" value="1"/>
</dbReference>
<dbReference type="SUPFAM" id="SSF82171">
    <property type="entry name" value="DPP6 N-terminal domain-like"/>
    <property type="match status" value="1"/>
</dbReference>
<dbReference type="InterPro" id="IPR029058">
    <property type="entry name" value="AB_hydrolase_fold"/>
</dbReference>
<dbReference type="Proteomes" id="UP000792457">
    <property type="component" value="Unassembled WGS sequence"/>
</dbReference>
<keyword evidence="6" id="KW-0963">Cytoplasm</keyword>
<proteinExistence type="inferred from homology"/>
<evidence type="ECO:0000256" key="5">
    <source>
        <dbReference type="ARBA" id="ARBA00012917"/>
    </source>
</evidence>